<evidence type="ECO:0000256" key="6">
    <source>
        <dbReference type="ARBA" id="ARBA00022989"/>
    </source>
</evidence>
<dbReference type="Proteomes" id="UP000215335">
    <property type="component" value="Unassembled WGS sequence"/>
</dbReference>
<protein>
    <recommendedName>
        <fullName evidence="12">Odorant receptor</fullName>
    </recommendedName>
</protein>
<dbReference type="GO" id="GO:0007165">
    <property type="term" value="P:signal transduction"/>
    <property type="evidence" value="ECO:0007669"/>
    <property type="project" value="UniProtKB-KW"/>
</dbReference>
<keyword evidence="6" id="KW-1133">Transmembrane helix</keyword>
<dbReference type="Pfam" id="PF02949">
    <property type="entry name" value="7tm_6"/>
    <property type="match status" value="1"/>
</dbReference>
<evidence type="ECO:0000256" key="5">
    <source>
        <dbReference type="ARBA" id="ARBA00022725"/>
    </source>
</evidence>
<comment type="subcellular location">
    <subcellularLocation>
        <location evidence="1">Cell membrane</location>
        <topology evidence="1">Multi-pass membrane protein</topology>
    </subcellularLocation>
</comment>
<evidence type="ECO:0000256" key="2">
    <source>
        <dbReference type="ARBA" id="ARBA00022475"/>
    </source>
</evidence>
<keyword evidence="7" id="KW-0472">Membrane</keyword>
<reference evidence="10 11" key="1">
    <citation type="journal article" date="2017" name="Curr. Biol.">
        <title>The Evolution of Venom by Co-option of Single-Copy Genes.</title>
        <authorList>
            <person name="Martinson E.O."/>
            <person name="Mrinalini"/>
            <person name="Kelkar Y.D."/>
            <person name="Chang C.H."/>
            <person name="Werren J.H."/>
        </authorList>
    </citation>
    <scope>NUCLEOTIDE SEQUENCE [LARGE SCALE GENOMIC DNA]</scope>
    <source>
        <strain evidence="10 11">Alberta</strain>
        <tissue evidence="10">Whole body</tissue>
    </source>
</reference>
<evidence type="ECO:0000313" key="11">
    <source>
        <dbReference type="Proteomes" id="UP000215335"/>
    </source>
</evidence>
<dbReference type="PANTHER" id="PTHR21137">
    <property type="entry name" value="ODORANT RECEPTOR"/>
    <property type="match status" value="1"/>
</dbReference>
<evidence type="ECO:0000256" key="1">
    <source>
        <dbReference type="ARBA" id="ARBA00004651"/>
    </source>
</evidence>
<evidence type="ECO:0000256" key="8">
    <source>
        <dbReference type="ARBA" id="ARBA00023170"/>
    </source>
</evidence>
<sequence>MKGTEVKRTTIDPRYYFDLNIKLMALCGLRCSMTKTIGSFINKVPTLMANLVGIAVFVSEFNLLVDAVHLRDSALAAQTLGQLVSNTQCITKGLLFAFSIEKLQPVFHEIRILWEKYQPEEEIQKSIVKDADRTLTFCKCYVTANFSCLVSFSLPMAVKLFLQYQSRVATNHTYDVSQTMLLVKYPFEITDTSTFAIVIFLEEFLLVMNVVFWVSSDTTFAQTTTHLCLQFKVLKRDIEKMFNYEGPDGKEILLQLVERHRELLRYRDNPKRVFLKTIITMFF</sequence>
<evidence type="ECO:0000256" key="3">
    <source>
        <dbReference type="ARBA" id="ARBA00022606"/>
    </source>
</evidence>
<accession>A0A232FNC7</accession>
<evidence type="ECO:0000256" key="7">
    <source>
        <dbReference type="ARBA" id="ARBA00023136"/>
    </source>
</evidence>
<keyword evidence="4" id="KW-0812">Transmembrane</keyword>
<dbReference type="GO" id="GO:0004984">
    <property type="term" value="F:olfactory receptor activity"/>
    <property type="evidence" value="ECO:0007669"/>
    <property type="project" value="InterPro"/>
</dbReference>
<dbReference type="PANTHER" id="PTHR21137:SF35">
    <property type="entry name" value="ODORANT RECEPTOR 19A-RELATED"/>
    <property type="match status" value="1"/>
</dbReference>
<evidence type="ECO:0000256" key="9">
    <source>
        <dbReference type="ARBA" id="ARBA00023224"/>
    </source>
</evidence>
<keyword evidence="9" id="KW-0807">Transducer</keyword>
<comment type="caution">
    <text evidence="10">The sequence shown here is derived from an EMBL/GenBank/DDBJ whole genome shotgun (WGS) entry which is preliminary data.</text>
</comment>
<keyword evidence="8" id="KW-0675">Receptor</keyword>
<keyword evidence="11" id="KW-1185">Reference proteome</keyword>
<dbReference type="InterPro" id="IPR004117">
    <property type="entry name" value="7tm6_olfct_rcpt"/>
</dbReference>
<dbReference type="AlphaFoldDB" id="A0A232FNC7"/>
<evidence type="ECO:0000313" key="10">
    <source>
        <dbReference type="EMBL" id="OXU32020.1"/>
    </source>
</evidence>
<name>A0A232FNC7_9HYME</name>
<evidence type="ECO:0008006" key="12">
    <source>
        <dbReference type="Google" id="ProtNLM"/>
    </source>
</evidence>
<evidence type="ECO:0000256" key="4">
    <source>
        <dbReference type="ARBA" id="ARBA00022692"/>
    </source>
</evidence>
<keyword evidence="5" id="KW-0552">Olfaction</keyword>
<dbReference type="GO" id="GO:0005549">
    <property type="term" value="F:odorant binding"/>
    <property type="evidence" value="ECO:0007669"/>
    <property type="project" value="InterPro"/>
</dbReference>
<dbReference type="OrthoDB" id="7663575at2759"/>
<dbReference type="GO" id="GO:0005886">
    <property type="term" value="C:plasma membrane"/>
    <property type="evidence" value="ECO:0007669"/>
    <property type="project" value="UniProtKB-SubCell"/>
</dbReference>
<gene>
    <name evidence="10" type="ORF">TSAR_001182</name>
</gene>
<proteinExistence type="predicted"/>
<organism evidence="10 11">
    <name type="scientific">Trichomalopsis sarcophagae</name>
    <dbReference type="NCBI Taxonomy" id="543379"/>
    <lineage>
        <taxon>Eukaryota</taxon>
        <taxon>Metazoa</taxon>
        <taxon>Ecdysozoa</taxon>
        <taxon>Arthropoda</taxon>
        <taxon>Hexapoda</taxon>
        <taxon>Insecta</taxon>
        <taxon>Pterygota</taxon>
        <taxon>Neoptera</taxon>
        <taxon>Endopterygota</taxon>
        <taxon>Hymenoptera</taxon>
        <taxon>Apocrita</taxon>
        <taxon>Proctotrupomorpha</taxon>
        <taxon>Chalcidoidea</taxon>
        <taxon>Pteromalidae</taxon>
        <taxon>Pteromalinae</taxon>
        <taxon>Trichomalopsis</taxon>
    </lineage>
</organism>
<dbReference type="STRING" id="543379.A0A232FNC7"/>
<keyword evidence="3" id="KW-0716">Sensory transduction</keyword>
<dbReference type="EMBL" id="NNAY01000012">
    <property type="protein sequence ID" value="OXU32020.1"/>
    <property type="molecule type" value="Genomic_DNA"/>
</dbReference>
<keyword evidence="2" id="KW-1003">Cell membrane</keyword>